<feature type="signal peptide" evidence="2">
    <location>
        <begin position="1"/>
        <end position="18"/>
    </location>
</feature>
<evidence type="ECO:0000313" key="4">
    <source>
        <dbReference type="EMBL" id="NMH27233.1"/>
    </source>
</evidence>
<dbReference type="NCBIfam" id="TIGR04183">
    <property type="entry name" value="Por_Secre_tail"/>
    <property type="match status" value="1"/>
</dbReference>
<sequence length="302" mass="32500">MNKKLLFFLLFPIAGVFAQNLFHENFDSTQNQLFTAGWERSNQSEPLGTSNWSKGTAGVQDYFGTGAYNGNAATSFAYCNFASALGSGTISNWLFTPVISLNNGDVITFYSAKGLSGGETIYADRLELRISANGAASVLPAGAEDTGDFTTLALTINPDLTTDGYPTEWTQFSYTVSGIPDGTDCRIAFRYYVTEGGTTGANSDYVGIDEFSVDRPLSTQDFFKNNVSMYPNPATNEVRFTSKNGVALISAQVFDIEGRMVADAKFNGLSETFVNLSELSAGVYSVKVFSADGNGTAKLIKK</sequence>
<feature type="chain" id="PRO_5037562718" evidence="2">
    <location>
        <begin position="19"/>
        <end position="302"/>
    </location>
</feature>
<dbReference type="NCBIfam" id="NF038128">
    <property type="entry name" value="choice_anch_J"/>
    <property type="match status" value="1"/>
</dbReference>
<evidence type="ECO:0000256" key="2">
    <source>
        <dbReference type="SAM" id="SignalP"/>
    </source>
</evidence>
<dbReference type="Gene3D" id="2.60.120.200">
    <property type="match status" value="1"/>
</dbReference>
<proteinExistence type="predicted"/>
<evidence type="ECO:0000313" key="5">
    <source>
        <dbReference type="Proteomes" id="UP000712080"/>
    </source>
</evidence>
<protein>
    <submittedName>
        <fullName evidence="4">T9SS type A sorting domain-containing protein</fullName>
    </submittedName>
</protein>
<dbReference type="RefSeq" id="WP_169526239.1">
    <property type="nucleotide sequence ID" value="NZ_JAAMPU010000099.1"/>
</dbReference>
<organism evidence="4 5">
    <name type="scientific">Flavobacterium silvaticum</name>
    <dbReference type="NCBI Taxonomy" id="1852020"/>
    <lineage>
        <taxon>Bacteria</taxon>
        <taxon>Pseudomonadati</taxon>
        <taxon>Bacteroidota</taxon>
        <taxon>Flavobacteriia</taxon>
        <taxon>Flavobacteriales</taxon>
        <taxon>Flavobacteriaceae</taxon>
        <taxon>Flavobacterium</taxon>
    </lineage>
</organism>
<evidence type="ECO:0000259" key="3">
    <source>
        <dbReference type="Pfam" id="PF18962"/>
    </source>
</evidence>
<dbReference type="EMBL" id="JAAMPU010000099">
    <property type="protein sequence ID" value="NMH27233.1"/>
    <property type="molecule type" value="Genomic_DNA"/>
</dbReference>
<evidence type="ECO:0000256" key="1">
    <source>
        <dbReference type="ARBA" id="ARBA00022729"/>
    </source>
</evidence>
<dbReference type="AlphaFoldDB" id="A0A972FRM5"/>
<feature type="domain" description="Secretion system C-terminal sorting" evidence="3">
    <location>
        <begin position="229"/>
        <end position="300"/>
    </location>
</feature>
<dbReference type="Pfam" id="PF18962">
    <property type="entry name" value="Por_Secre_tail"/>
    <property type="match status" value="1"/>
</dbReference>
<keyword evidence="1 2" id="KW-0732">Signal</keyword>
<reference evidence="4" key="1">
    <citation type="submission" date="2020-02" db="EMBL/GenBank/DDBJ databases">
        <title>Flavobacterium sp. genome.</title>
        <authorList>
            <person name="Jung H.S."/>
            <person name="Baek J.H."/>
            <person name="Jeon C.O."/>
        </authorList>
    </citation>
    <scope>NUCLEOTIDE SEQUENCE</scope>
    <source>
        <strain evidence="4">SE-s28</strain>
    </source>
</reference>
<dbReference type="Proteomes" id="UP000712080">
    <property type="component" value="Unassembled WGS sequence"/>
</dbReference>
<accession>A0A972FRM5</accession>
<gene>
    <name evidence="4" type="ORF">G6047_04245</name>
</gene>
<keyword evidence="5" id="KW-1185">Reference proteome</keyword>
<name>A0A972FRM5_9FLAO</name>
<dbReference type="InterPro" id="IPR026444">
    <property type="entry name" value="Secre_tail"/>
</dbReference>
<comment type="caution">
    <text evidence="4">The sequence shown here is derived from an EMBL/GenBank/DDBJ whole genome shotgun (WGS) entry which is preliminary data.</text>
</comment>